<reference evidence="2" key="1">
    <citation type="submission" date="2022-06" db="EMBL/GenBank/DDBJ databases">
        <title>Genome Sequence of Candolleomyces eurysporus.</title>
        <authorList>
            <person name="Buettner E."/>
        </authorList>
    </citation>
    <scope>NUCLEOTIDE SEQUENCE</scope>
    <source>
        <strain evidence="2">VTCC 930004</strain>
    </source>
</reference>
<feature type="transmembrane region" description="Helical" evidence="1">
    <location>
        <begin position="43"/>
        <end position="63"/>
    </location>
</feature>
<keyword evidence="1" id="KW-0472">Membrane</keyword>
<sequence>MKRCPRCLAVNKVHYYVIVFSQVIVAAVLILRAYALYGKSRRVLALTCVITLVAASLAIWSVATAPTPVYTPDDLLFKGTCILPTYLATVERYMSSIIVAMILELVIFALIVCKSIQHMKSRSVILEVLLRDGLFYFAVVMLAHFGVVLSYYLPKDAWRGNFATLANW</sequence>
<keyword evidence="1" id="KW-1133">Transmembrane helix</keyword>
<keyword evidence="1" id="KW-0812">Transmembrane</keyword>
<comment type="caution">
    <text evidence="2">The sequence shown here is derived from an EMBL/GenBank/DDBJ whole genome shotgun (WGS) entry which is preliminary data.</text>
</comment>
<feature type="transmembrane region" description="Helical" evidence="1">
    <location>
        <begin position="13"/>
        <end position="31"/>
    </location>
</feature>
<feature type="non-terminal residue" evidence="2">
    <location>
        <position position="1"/>
    </location>
</feature>
<feature type="transmembrane region" description="Helical" evidence="1">
    <location>
        <begin position="134"/>
        <end position="153"/>
    </location>
</feature>
<keyword evidence="3" id="KW-1185">Reference proteome</keyword>
<dbReference type="Proteomes" id="UP001140091">
    <property type="component" value="Unassembled WGS sequence"/>
</dbReference>
<proteinExistence type="predicted"/>
<organism evidence="2 3">
    <name type="scientific">Candolleomyces eurysporus</name>
    <dbReference type="NCBI Taxonomy" id="2828524"/>
    <lineage>
        <taxon>Eukaryota</taxon>
        <taxon>Fungi</taxon>
        <taxon>Dikarya</taxon>
        <taxon>Basidiomycota</taxon>
        <taxon>Agaricomycotina</taxon>
        <taxon>Agaricomycetes</taxon>
        <taxon>Agaricomycetidae</taxon>
        <taxon>Agaricales</taxon>
        <taxon>Agaricineae</taxon>
        <taxon>Psathyrellaceae</taxon>
        <taxon>Candolleomyces</taxon>
    </lineage>
</organism>
<evidence type="ECO:0000256" key="1">
    <source>
        <dbReference type="SAM" id="Phobius"/>
    </source>
</evidence>
<evidence type="ECO:0000313" key="3">
    <source>
        <dbReference type="Proteomes" id="UP001140091"/>
    </source>
</evidence>
<accession>A0A9W8IZL2</accession>
<feature type="transmembrane region" description="Helical" evidence="1">
    <location>
        <begin position="93"/>
        <end position="113"/>
    </location>
</feature>
<evidence type="ECO:0000313" key="2">
    <source>
        <dbReference type="EMBL" id="KAJ2925801.1"/>
    </source>
</evidence>
<dbReference type="OrthoDB" id="3261349at2759"/>
<name>A0A9W8IZL2_9AGAR</name>
<dbReference type="AlphaFoldDB" id="A0A9W8IZL2"/>
<protein>
    <submittedName>
        <fullName evidence="2">Uncharacterized protein</fullName>
    </submittedName>
</protein>
<dbReference type="EMBL" id="JANBPK010001114">
    <property type="protein sequence ID" value="KAJ2925801.1"/>
    <property type="molecule type" value="Genomic_DNA"/>
</dbReference>
<gene>
    <name evidence="2" type="ORF">H1R20_g11290</name>
</gene>